<dbReference type="SUPFAM" id="SSF50729">
    <property type="entry name" value="PH domain-like"/>
    <property type="match status" value="1"/>
</dbReference>
<dbReference type="EMBL" id="HBKO01040799">
    <property type="protein sequence ID" value="CAE2288974.1"/>
    <property type="molecule type" value="Transcribed_RNA"/>
</dbReference>
<dbReference type="InterPro" id="IPR011993">
    <property type="entry name" value="PH-like_dom_sf"/>
</dbReference>
<name>A0A7S4KAZ2_9EUKA</name>
<proteinExistence type="predicted"/>
<feature type="domain" description="PH" evidence="1">
    <location>
        <begin position="30"/>
        <end position="136"/>
    </location>
</feature>
<dbReference type="Gene3D" id="2.30.29.30">
    <property type="entry name" value="Pleckstrin-homology domain (PH domain)/Phosphotyrosine-binding domain (PTB)"/>
    <property type="match status" value="1"/>
</dbReference>
<evidence type="ECO:0000259" key="1">
    <source>
        <dbReference type="PROSITE" id="PS50003"/>
    </source>
</evidence>
<dbReference type="Pfam" id="PF00169">
    <property type="entry name" value="PH"/>
    <property type="match status" value="1"/>
</dbReference>
<dbReference type="InterPro" id="IPR001849">
    <property type="entry name" value="PH_domain"/>
</dbReference>
<sequence>MQNAEDVAEAATAIRGDGSQLRMGNMQARKWQHSGFMCRRGLVMTWMWTKDYFILCDDVLYQFADGSLDATIVDAWPVLGASIARLEAPAKAHPWVLAFTPNAFYTDAPVLDTVQLSAPSQREREAWVRALLTSSVKVAKLFRKAGAPDPNA</sequence>
<evidence type="ECO:0000313" key="2">
    <source>
        <dbReference type="EMBL" id="CAE2288974.1"/>
    </source>
</evidence>
<dbReference type="AlphaFoldDB" id="A0A7S4KAZ2"/>
<gene>
    <name evidence="2" type="ORF">CPOL0286_LOCUS18733</name>
</gene>
<organism evidence="2">
    <name type="scientific">Prymnesium polylepis</name>
    <dbReference type="NCBI Taxonomy" id="72548"/>
    <lineage>
        <taxon>Eukaryota</taxon>
        <taxon>Haptista</taxon>
        <taxon>Haptophyta</taxon>
        <taxon>Prymnesiophyceae</taxon>
        <taxon>Prymnesiales</taxon>
        <taxon>Prymnesiaceae</taxon>
        <taxon>Prymnesium</taxon>
    </lineage>
</organism>
<reference evidence="2" key="1">
    <citation type="submission" date="2021-01" db="EMBL/GenBank/DDBJ databases">
        <authorList>
            <person name="Corre E."/>
            <person name="Pelletier E."/>
            <person name="Niang G."/>
            <person name="Scheremetjew M."/>
            <person name="Finn R."/>
            <person name="Kale V."/>
            <person name="Holt S."/>
            <person name="Cochrane G."/>
            <person name="Meng A."/>
            <person name="Brown T."/>
            <person name="Cohen L."/>
        </authorList>
    </citation>
    <scope>NUCLEOTIDE SEQUENCE</scope>
    <source>
        <strain evidence="2">UIO037</strain>
    </source>
</reference>
<dbReference type="CDD" id="cd00821">
    <property type="entry name" value="PH"/>
    <property type="match status" value="1"/>
</dbReference>
<dbReference type="SMART" id="SM00233">
    <property type="entry name" value="PH"/>
    <property type="match status" value="1"/>
</dbReference>
<dbReference type="PROSITE" id="PS50003">
    <property type="entry name" value="PH_DOMAIN"/>
    <property type="match status" value="1"/>
</dbReference>
<protein>
    <recommendedName>
        <fullName evidence="1">PH domain-containing protein</fullName>
    </recommendedName>
</protein>
<accession>A0A7S4KAZ2</accession>